<protein>
    <submittedName>
        <fullName evidence="2">Exopolyphosphatase</fullName>
    </submittedName>
</protein>
<dbReference type="SUPFAM" id="SSF53067">
    <property type="entry name" value="Actin-like ATPase domain"/>
    <property type="match status" value="2"/>
</dbReference>
<dbReference type="GO" id="GO:0016462">
    <property type="term" value="F:pyrophosphatase activity"/>
    <property type="evidence" value="ECO:0007669"/>
    <property type="project" value="TreeGrafter"/>
</dbReference>
<dbReference type="AlphaFoldDB" id="A0A7C3SKQ4"/>
<organism evidence="2">
    <name type="scientific">Desulfobacca acetoxidans</name>
    <dbReference type="NCBI Taxonomy" id="60893"/>
    <lineage>
        <taxon>Bacteria</taxon>
        <taxon>Pseudomonadati</taxon>
        <taxon>Thermodesulfobacteriota</taxon>
        <taxon>Desulfobaccia</taxon>
        <taxon>Desulfobaccales</taxon>
        <taxon>Desulfobaccaceae</taxon>
        <taxon>Desulfobacca</taxon>
    </lineage>
</organism>
<proteinExistence type="predicted"/>
<dbReference type="EMBL" id="DTHB01000042">
    <property type="protein sequence ID" value="HGB14667.1"/>
    <property type="molecule type" value="Genomic_DNA"/>
</dbReference>
<accession>A0A7C3SKQ4</accession>
<dbReference type="Gene3D" id="3.30.420.150">
    <property type="entry name" value="Exopolyphosphatase. Domain 2"/>
    <property type="match status" value="1"/>
</dbReference>
<dbReference type="InterPro" id="IPR043129">
    <property type="entry name" value="ATPase_NBD"/>
</dbReference>
<evidence type="ECO:0000259" key="1">
    <source>
        <dbReference type="Pfam" id="PF02541"/>
    </source>
</evidence>
<comment type="caution">
    <text evidence="2">The sequence shown here is derived from an EMBL/GenBank/DDBJ whole genome shotgun (WGS) entry which is preliminary data.</text>
</comment>
<dbReference type="InterPro" id="IPR003695">
    <property type="entry name" value="Ppx_GppA_N"/>
</dbReference>
<evidence type="ECO:0000313" key="2">
    <source>
        <dbReference type="EMBL" id="HGB14667.1"/>
    </source>
</evidence>
<dbReference type="InterPro" id="IPR050273">
    <property type="entry name" value="GppA/Ppx_hydrolase"/>
</dbReference>
<dbReference type="PANTHER" id="PTHR30005">
    <property type="entry name" value="EXOPOLYPHOSPHATASE"/>
    <property type="match status" value="1"/>
</dbReference>
<dbReference type="CDD" id="cd24054">
    <property type="entry name" value="ASKHA_NBD_AaPPX-GppA_MtPPX2-like"/>
    <property type="match status" value="1"/>
</dbReference>
<name>A0A7C3SKQ4_9BACT</name>
<dbReference type="Gene3D" id="3.30.420.40">
    <property type="match status" value="1"/>
</dbReference>
<gene>
    <name evidence="2" type="ORF">ENV62_05465</name>
</gene>
<sequence>MTRIAAIDLGSLTVRLAVAEVTGPGRFRTLGHWREVTGLGQGLAETGYLDPEAMARTLTTLGRFVREMQAHGVTRCRAAATQAVRQAANREDFLQKVRELAIPVQLLSPEEEARLTLQGVLSALEPRYREADPLVVFDVGGGSSEFVLVRPGQEPWFAGLPVGVLALRQTHPVGDPPAPERVTALKFKLQGLLKSFYAENFASRLANAPTLVGTAGAVTTLAAMALKMTDYDPQKVNNLVLLKSQVKELASQILALPEAARARLPGMEPAKAGVMVAGVLLILAILEVFHQDRLVVIDSGLLEGLLAELAAGFP</sequence>
<reference evidence="2" key="1">
    <citation type="journal article" date="2020" name="mSystems">
        <title>Genome- and Community-Level Interaction Insights into Carbon Utilization and Element Cycling Functions of Hydrothermarchaeota in Hydrothermal Sediment.</title>
        <authorList>
            <person name="Zhou Z."/>
            <person name="Liu Y."/>
            <person name="Xu W."/>
            <person name="Pan J."/>
            <person name="Luo Z.H."/>
            <person name="Li M."/>
        </authorList>
    </citation>
    <scope>NUCLEOTIDE SEQUENCE [LARGE SCALE GENOMIC DNA]</scope>
    <source>
        <strain evidence="2">SpSt-776</strain>
    </source>
</reference>
<feature type="domain" description="Ppx/GppA phosphatase N-terminal" evidence="1">
    <location>
        <begin position="25"/>
        <end position="309"/>
    </location>
</feature>
<dbReference type="Pfam" id="PF02541">
    <property type="entry name" value="Ppx-GppA"/>
    <property type="match status" value="1"/>
</dbReference>
<dbReference type="PANTHER" id="PTHR30005:SF0">
    <property type="entry name" value="RETROGRADE REGULATION PROTEIN 2"/>
    <property type="match status" value="1"/>
</dbReference>